<dbReference type="RefSeq" id="WP_289724780.1">
    <property type="nucleotide sequence ID" value="NZ_JAUDUY010000003.1"/>
</dbReference>
<evidence type="ECO:0000256" key="5">
    <source>
        <dbReference type="ARBA" id="ARBA00022798"/>
    </source>
</evidence>
<dbReference type="NCBIfam" id="TIGR01311">
    <property type="entry name" value="glycerol_kin"/>
    <property type="match status" value="1"/>
</dbReference>
<feature type="binding site" evidence="7">
    <location>
        <position position="12"/>
    </location>
    <ligand>
        <name>ATP</name>
        <dbReference type="ChEBI" id="CHEBI:30616"/>
    </ligand>
</feature>
<feature type="binding site" evidence="7">
    <location>
        <position position="308"/>
    </location>
    <ligand>
        <name>ADP</name>
        <dbReference type="ChEBI" id="CHEBI:456216"/>
    </ligand>
</feature>
<evidence type="ECO:0000256" key="2">
    <source>
        <dbReference type="ARBA" id="ARBA00022679"/>
    </source>
</evidence>
<dbReference type="Pfam" id="PF00370">
    <property type="entry name" value="FGGY_N"/>
    <property type="match status" value="1"/>
</dbReference>
<evidence type="ECO:0000259" key="10">
    <source>
        <dbReference type="Pfam" id="PF02782"/>
    </source>
</evidence>
<dbReference type="SUPFAM" id="SSF53067">
    <property type="entry name" value="Actin-like ATPase domain"/>
    <property type="match status" value="2"/>
</dbReference>
<dbReference type="PROSITE" id="PS00933">
    <property type="entry name" value="FGGY_KINASES_1"/>
    <property type="match status" value="1"/>
</dbReference>
<evidence type="ECO:0000256" key="7">
    <source>
        <dbReference type="HAMAP-Rule" id="MF_00186"/>
    </source>
</evidence>
<comment type="activity regulation">
    <text evidence="7">Inhibited by fructose 1,6-bisphosphate (FBP).</text>
</comment>
<evidence type="ECO:0000256" key="4">
    <source>
        <dbReference type="ARBA" id="ARBA00022777"/>
    </source>
</evidence>
<comment type="caution">
    <text evidence="11">The sequence shown here is derived from an EMBL/GenBank/DDBJ whole genome shotgun (WGS) entry which is preliminary data.</text>
</comment>
<feature type="domain" description="Carbohydrate kinase FGGY N-terminal" evidence="9">
    <location>
        <begin position="4"/>
        <end position="250"/>
    </location>
</feature>
<feature type="binding site" evidence="7">
    <location>
        <position position="265"/>
    </location>
    <ligand>
        <name>ATP</name>
        <dbReference type="ChEBI" id="CHEBI:30616"/>
    </ligand>
</feature>
<dbReference type="Pfam" id="PF02782">
    <property type="entry name" value="FGGY_C"/>
    <property type="match status" value="1"/>
</dbReference>
<dbReference type="CDD" id="cd07786">
    <property type="entry name" value="FGGY_EcGK_like"/>
    <property type="match status" value="1"/>
</dbReference>
<feature type="binding site" evidence="7">
    <location>
        <position position="82"/>
    </location>
    <ligand>
        <name>glycerol</name>
        <dbReference type="ChEBI" id="CHEBI:17754"/>
    </ligand>
</feature>
<keyword evidence="3 7" id="KW-0547">Nucleotide-binding</keyword>
<comment type="pathway">
    <text evidence="7">Polyol metabolism; glycerol degradation via glycerol kinase pathway; sn-glycerol 3-phosphate from glycerol: step 1/1.</text>
</comment>
<feature type="binding site" evidence="7">
    <location>
        <position position="13"/>
    </location>
    <ligand>
        <name>ATP</name>
        <dbReference type="ChEBI" id="CHEBI:30616"/>
    </ligand>
</feature>
<feature type="binding site" evidence="7">
    <location>
        <position position="265"/>
    </location>
    <ligand>
        <name>ADP</name>
        <dbReference type="ChEBI" id="CHEBI:456216"/>
    </ligand>
</feature>
<feature type="binding site" evidence="7">
    <location>
        <position position="243"/>
    </location>
    <ligand>
        <name>sn-glycerol 3-phosphate</name>
        <dbReference type="ChEBI" id="CHEBI:57597"/>
    </ligand>
</feature>
<dbReference type="InterPro" id="IPR043129">
    <property type="entry name" value="ATPase_NBD"/>
</dbReference>
<dbReference type="InterPro" id="IPR000577">
    <property type="entry name" value="Carb_kinase_FGGY"/>
</dbReference>
<dbReference type="PROSITE" id="PS00445">
    <property type="entry name" value="FGGY_KINASES_2"/>
    <property type="match status" value="1"/>
</dbReference>
<dbReference type="NCBIfam" id="NF000756">
    <property type="entry name" value="PRK00047.1"/>
    <property type="match status" value="1"/>
</dbReference>
<dbReference type="GO" id="GO:0004370">
    <property type="term" value="F:glycerol kinase activity"/>
    <property type="evidence" value="ECO:0007669"/>
    <property type="project" value="UniProtKB-EC"/>
</dbReference>
<feature type="binding site" evidence="7">
    <location>
        <position position="134"/>
    </location>
    <ligand>
        <name>sn-glycerol 3-phosphate</name>
        <dbReference type="ChEBI" id="CHEBI:57597"/>
    </ligand>
</feature>
<feature type="binding site" evidence="7">
    <location>
        <position position="134"/>
    </location>
    <ligand>
        <name>glycerol</name>
        <dbReference type="ChEBI" id="CHEBI:17754"/>
    </ligand>
</feature>
<feature type="binding site" evidence="7">
    <location>
        <position position="312"/>
    </location>
    <ligand>
        <name>ATP</name>
        <dbReference type="ChEBI" id="CHEBI:30616"/>
    </ligand>
</feature>
<comment type="similarity">
    <text evidence="1 7 8">Belongs to the FGGY kinase family.</text>
</comment>
<proteinExistence type="inferred from homology"/>
<feature type="binding site" evidence="7">
    <location>
        <position position="409"/>
    </location>
    <ligand>
        <name>ADP</name>
        <dbReference type="ChEBI" id="CHEBI:456216"/>
    </ligand>
</feature>
<feature type="binding site" evidence="7">
    <location>
        <position position="83"/>
    </location>
    <ligand>
        <name>glycerol</name>
        <dbReference type="ChEBI" id="CHEBI:17754"/>
    </ligand>
</feature>
<comment type="catalytic activity">
    <reaction evidence="7">
        <text>glycerol + ATP = sn-glycerol 3-phosphate + ADP + H(+)</text>
        <dbReference type="Rhea" id="RHEA:21644"/>
        <dbReference type="ChEBI" id="CHEBI:15378"/>
        <dbReference type="ChEBI" id="CHEBI:17754"/>
        <dbReference type="ChEBI" id="CHEBI:30616"/>
        <dbReference type="ChEBI" id="CHEBI:57597"/>
        <dbReference type="ChEBI" id="CHEBI:456216"/>
        <dbReference type="EC" id="2.7.1.30"/>
    </reaction>
</comment>
<feature type="binding site" evidence="7">
    <location>
        <position position="83"/>
    </location>
    <ligand>
        <name>sn-glycerol 3-phosphate</name>
        <dbReference type="ChEBI" id="CHEBI:57597"/>
    </ligand>
</feature>
<dbReference type="PANTHER" id="PTHR10196">
    <property type="entry name" value="SUGAR KINASE"/>
    <property type="match status" value="1"/>
</dbReference>
<name>A0ABT7WES3_9FLAO</name>
<keyword evidence="12" id="KW-1185">Reference proteome</keyword>
<dbReference type="InterPro" id="IPR018485">
    <property type="entry name" value="FGGY_C"/>
</dbReference>
<dbReference type="EMBL" id="JAUDUY010000003">
    <property type="protein sequence ID" value="MDM9631425.1"/>
    <property type="molecule type" value="Genomic_DNA"/>
</dbReference>
<accession>A0ABT7WES3</accession>
<dbReference type="PANTHER" id="PTHR10196:SF69">
    <property type="entry name" value="GLYCEROL KINASE"/>
    <property type="match status" value="1"/>
</dbReference>
<keyword evidence="5 7" id="KW-0319">Glycerol metabolism</keyword>
<feature type="binding site" evidence="7">
    <location>
        <position position="14"/>
    </location>
    <ligand>
        <name>ATP</name>
        <dbReference type="ChEBI" id="CHEBI:30616"/>
    </ligand>
</feature>
<feature type="domain" description="Carbohydrate kinase FGGY C-terminal" evidence="10">
    <location>
        <begin position="260"/>
        <end position="448"/>
    </location>
</feature>
<feature type="binding site" evidence="7">
    <location>
        <position position="244"/>
    </location>
    <ligand>
        <name>glycerol</name>
        <dbReference type="ChEBI" id="CHEBI:17754"/>
    </ligand>
</feature>
<dbReference type="InterPro" id="IPR018483">
    <property type="entry name" value="Carb_kinase_FGGY_CS"/>
</dbReference>
<dbReference type="HAMAP" id="MF_00186">
    <property type="entry name" value="Glycerol_kin"/>
    <property type="match status" value="1"/>
</dbReference>
<evidence type="ECO:0000256" key="6">
    <source>
        <dbReference type="ARBA" id="ARBA00022840"/>
    </source>
</evidence>
<feature type="binding site" evidence="7">
    <location>
        <position position="243"/>
    </location>
    <ligand>
        <name>glycerol</name>
        <dbReference type="ChEBI" id="CHEBI:17754"/>
    </ligand>
</feature>
<evidence type="ECO:0000256" key="1">
    <source>
        <dbReference type="ARBA" id="ARBA00009156"/>
    </source>
</evidence>
<evidence type="ECO:0000256" key="8">
    <source>
        <dbReference type="RuleBase" id="RU003733"/>
    </source>
</evidence>
<evidence type="ECO:0000313" key="12">
    <source>
        <dbReference type="Proteomes" id="UP001174839"/>
    </source>
</evidence>
<evidence type="ECO:0000259" key="9">
    <source>
        <dbReference type="Pfam" id="PF00370"/>
    </source>
</evidence>
<dbReference type="Gene3D" id="3.30.420.40">
    <property type="match status" value="2"/>
</dbReference>
<organism evidence="11 12">
    <name type="scientific">Robiginitalea aurantiaca</name>
    <dbReference type="NCBI Taxonomy" id="3056915"/>
    <lineage>
        <taxon>Bacteria</taxon>
        <taxon>Pseudomonadati</taxon>
        <taxon>Bacteroidota</taxon>
        <taxon>Flavobacteriia</taxon>
        <taxon>Flavobacteriales</taxon>
        <taxon>Flavobacteriaceae</taxon>
        <taxon>Robiginitalea</taxon>
    </lineage>
</organism>
<keyword evidence="6 7" id="KW-0067">ATP-binding</keyword>
<feature type="binding site" evidence="7">
    <location>
        <position position="409"/>
    </location>
    <ligand>
        <name>ATP</name>
        <dbReference type="ChEBI" id="CHEBI:30616"/>
    </ligand>
</feature>
<reference evidence="11" key="1">
    <citation type="submission" date="2023-06" db="EMBL/GenBank/DDBJ databases">
        <title>Robiginitalea aurantiacus sp. nov. and Algoriphagus sediminis sp. nov., isolated from coastal sediment.</title>
        <authorList>
            <person name="Zhou Z.Y."/>
            <person name="An J."/>
            <person name="Jia Y.W."/>
            <person name="Du Z.J."/>
        </authorList>
    </citation>
    <scope>NUCLEOTIDE SEQUENCE</scope>
    <source>
        <strain evidence="11">M39</strain>
    </source>
</reference>
<evidence type="ECO:0000313" key="11">
    <source>
        <dbReference type="EMBL" id="MDM9631425.1"/>
    </source>
</evidence>
<keyword evidence="4 7" id="KW-0418">Kinase</keyword>
<feature type="binding site" evidence="7">
    <location>
        <position position="12"/>
    </location>
    <ligand>
        <name>ADP</name>
        <dbReference type="ChEBI" id="CHEBI:456216"/>
    </ligand>
</feature>
<feature type="binding site" evidence="7">
    <location>
        <position position="82"/>
    </location>
    <ligand>
        <name>sn-glycerol 3-phosphate</name>
        <dbReference type="ChEBI" id="CHEBI:57597"/>
    </ligand>
</feature>
<dbReference type="PIRSF" id="PIRSF000538">
    <property type="entry name" value="GlpK"/>
    <property type="match status" value="1"/>
</dbReference>
<feature type="binding site" evidence="7">
    <location>
        <position position="16"/>
    </location>
    <ligand>
        <name>ADP</name>
        <dbReference type="ChEBI" id="CHEBI:456216"/>
    </ligand>
</feature>
<dbReference type="InterPro" id="IPR005999">
    <property type="entry name" value="Glycerol_kin"/>
</dbReference>
<dbReference type="Proteomes" id="UP001174839">
    <property type="component" value="Unassembled WGS sequence"/>
</dbReference>
<feature type="binding site" evidence="7">
    <location>
        <position position="413"/>
    </location>
    <ligand>
        <name>ADP</name>
        <dbReference type="ChEBI" id="CHEBI:456216"/>
    </ligand>
</feature>
<feature type="binding site" evidence="7">
    <location>
        <position position="12"/>
    </location>
    <ligand>
        <name>sn-glycerol 3-phosphate</name>
        <dbReference type="ChEBI" id="CHEBI:57597"/>
    </ligand>
</feature>
<evidence type="ECO:0000256" key="3">
    <source>
        <dbReference type="ARBA" id="ARBA00022741"/>
    </source>
</evidence>
<dbReference type="EC" id="2.7.1.30" evidence="7"/>
<keyword evidence="2 7" id="KW-0808">Transferase</keyword>
<protein>
    <recommendedName>
        <fullName evidence="7">Glycerol kinase</fullName>
        <ecNumber evidence="7">2.7.1.30</ecNumber>
    </recommendedName>
    <alternativeName>
        <fullName evidence="7">ATP:glycerol 3-phosphotransferase</fullName>
    </alternativeName>
    <alternativeName>
        <fullName evidence="7">Glycerokinase</fullName>
        <shortName evidence="7">GK</shortName>
    </alternativeName>
</protein>
<dbReference type="InterPro" id="IPR018484">
    <property type="entry name" value="FGGY_N"/>
</dbReference>
<comment type="function">
    <text evidence="7">Key enzyme in the regulation of glycerol uptake and metabolism. Catalyzes the phosphorylation of glycerol to yield sn-glycerol 3-phosphate.</text>
</comment>
<feature type="binding site" evidence="7">
    <location>
        <position position="308"/>
    </location>
    <ligand>
        <name>ATP</name>
        <dbReference type="ChEBI" id="CHEBI:30616"/>
    </ligand>
</feature>
<gene>
    <name evidence="7 11" type="primary">glpK</name>
    <name evidence="11" type="ORF">QU605_08080</name>
</gene>
<sequence>MQGYILALDQGTTSCRALVFDRAGEIISTAQKEFEQHFPKPGWVEHDPLEIWEVQKEMAGKALEEANLDSRDIKAIGITNQRETVVVWDKNTGKPIYNAIVWQDKRTAAFCESLKKEGKQPMVREKTGLVIDAYFSGTKVKWILENVPGARNRAEAGELLMGTIDTWLIWKMSSGLLHITDVTNACRTLFLNLHTLEWDEEMLSLLDIPPSMLPEVKESSEVYGHTGGAFLSEGIPIAGIAGDQQAALFGQMCTRAGMVKNTYGTGCFMLMNIGDKPIVSKNNLLTSVGWKIDGKTTYVLEGSIFIAGAVVQWLRDGLKFFENSADIENLISGVPDSDGVYFVPAFAGMGAPYWNQQAKGAVFGLTRGSTDAHLARAAVESIAYQTMDVLRAMEADSGISISELRVDGGASVNSHLMQFQADVLNIAAIRPEIVETTVMGAAFLAGLAVGYWEDLDEIDKLWKVEQRFTPKGDPEKTKKGIAQWHRAIRAVEYWAADTEKEL</sequence>